<dbReference type="AlphaFoldDB" id="A0A1W7RB44"/>
<reference evidence="2" key="1">
    <citation type="submission" date="2016-11" db="EMBL/GenBank/DDBJ databases">
        <title>Venom-gland transcriptomics and venom proteomics of the black-back scorpion (Hadrurus spadix) reveal detectability challenges and an unexplored realm of animal toxin diversity.</title>
        <authorList>
            <person name="Rokyta D.R."/>
            <person name="Ward M.J."/>
        </authorList>
    </citation>
    <scope>NUCLEOTIDE SEQUENCE</scope>
    <source>
        <tissue evidence="2">Venom gland</tissue>
    </source>
</reference>
<evidence type="ECO:0000313" key="2">
    <source>
        <dbReference type="EMBL" id="JAV48356.1"/>
    </source>
</evidence>
<keyword evidence="1" id="KW-0732">Signal</keyword>
<evidence type="ECO:0000256" key="1">
    <source>
        <dbReference type="SAM" id="SignalP"/>
    </source>
</evidence>
<feature type="chain" id="PRO_5012687333" evidence="1">
    <location>
        <begin position="26"/>
        <end position="64"/>
    </location>
</feature>
<proteinExistence type="predicted"/>
<accession>A0A1W7RB44</accession>
<name>A0A1W7RB44_9SCOR</name>
<organism evidence="2">
    <name type="scientific">Hadrurus spadix</name>
    <dbReference type="NCBI Taxonomy" id="141984"/>
    <lineage>
        <taxon>Eukaryota</taxon>
        <taxon>Metazoa</taxon>
        <taxon>Ecdysozoa</taxon>
        <taxon>Arthropoda</taxon>
        <taxon>Chelicerata</taxon>
        <taxon>Arachnida</taxon>
        <taxon>Scorpiones</taxon>
        <taxon>Iurida</taxon>
        <taxon>Iuroidea</taxon>
        <taxon>Hadrurus</taxon>
    </lineage>
</organism>
<feature type="signal peptide" evidence="1">
    <location>
        <begin position="1"/>
        <end position="25"/>
    </location>
</feature>
<protein>
    <submittedName>
        <fullName evidence="2">AKTx</fullName>
    </submittedName>
</protein>
<dbReference type="EMBL" id="GFAH01000033">
    <property type="protein sequence ID" value="JAV48356.1"/>
    <property type="molecule type" value="Transcribed_RNA"/>
</dbReference>
<sequence>MNKVSFLVLVSIIAILMSNVLITDGISAGCPLIGNFCTKYCRRGNFGRKGKCIGKNNSECKCYV</sequence>